<evidence type="ECO:0000313" key="4">
    <source>
        <dbReference type="EMBL" id="ALG84851.1"/>
    </source>
</evidence>
<dbReference type="KEGG" id="goq:ACH46_10505"/>
<reference evidence="4 5" key="2">
    <citation type="journal article" date="2017" name="Int. J. Syst. Evol. Microbiol.">
        <title>Gordonia phthalatica sp. nov., a di-n-butyl phthalate-degrading bacterium isolated from activated sludge.</title>
        <authorList>
            <person name="Jin D."/>
            <person name="Kong X."/>
            <person name="Jia M."/>
            <person name="Yu X."/>
            <person name="Wang X."/>
            <person name="Zhuang X."/>
            <person name="Deng Y."/>
            <person name="Bai Z."/>
        </authorList>
    </citation>
    <scope>NUCLEOTIDE SEQUENCE [LARGE SCALE GENOMIC DNA]</scope>
    <source>
        <strain evidence="4 5">QH-11</strain>
    </source>
</reference>
<dbReference type="PIRSF" id="PIRSF016838">
    <property type="entry name" value="PafC"/>
    <property type="match status" value="1"/>
</dbReference>
<name>A0A0N9N3E9_9ACTN</name>
<dbReference type="AlphaFoldDB" id="A0A0N9N3E9"/>
<dbReference type="PATRIC" id="fig|1136941.3.peg.2136"/>
<sequence length="322" mass="34941">MTSAAPSRISRLLAMVPYFEARPGIKLATAARDLGVTEKTLTADLNQLIVCGLPGYGPEHLIDIQFWDGYVSVQFAAGTDRPLRLTGPEANILLMALNMVLETRGAGDAGAVRSAIAKIEEAMGATYRAVTAGSDVEIPEDRPVDGVIRDAVESRHALHLTYYTASRDEVTERVVDPIRIKAVDGHSYLEAWCRSSGGTRLFRFDRVETAEALAEAAAPPADAATPVDPVDFGVLTGELPAAHIEIDLDCLWLLEYYAAEPDEELTEEWTGPITATIRYGSPQWLARFLLGFGGRVRLLSTVEGVPSLIAESARAARDRYRA</sequence>
<reference evidence="5" key="1">
    <citation type="submission" date="2015-06" db="EMBL/GenBank/DDBJ databases">
        <title>Complete genome sequence and metabolic analysis of phthalate degradation pathway in Gordonia sp. QH-11.</title>
        <authorList>
            <person name="Jin D."/>
            <person name="Kong X."/>
            <person name="Bai Z."/>
        </authorList>
    </citation>
    <scope>NUCLEOTIDE SEQUENCE [LARGE SCALE GENOMIC DNA]</scope>
    <source>
        <strain evidence="5">QH-11</strain>
    </source>
</reference>
<evidence type="ECO:0000259" key="2">
    <source>
        <dbReference type="Pfam" id="PF19187"/>
    </source>
</evidence>
<protein>
    <submittedName>
        <fullName evidence="4">Protein pafC</fullName>
    </submittedName>
</protein>
<evidence type="ECO:0000259" key="3">
    <source>
        <dbReference type="Pfam" id="PF25583"/>
    </source>
</evidence>
<dbReference type="Pfam" id="PF19187">
    <property type="entry name" value="HTH_PafC"/>
    <property type="match status" value="1"/>
</dbReference>
<gene>
    <name evidence="4" type="ORF">ACH46_10505</name>
</gene>
<dbReference type="InterPro" id="IPR057727">
    <property type="entry name" value="WCX_dom"/>
</dbReference>
<evidence type="ECO:0000259" key="1">
    <source>
        <dbReference type="Pfam" id="PF13280"/>
    </source>
</evidence>
<feature type="domain" description="PafC HTH" evidence="2">
    <location>
        <begin position="8"/>
        <end position="120"/>
    </location>
</feature>
<dbReference type="InterPro" id="IPR043839">
    <property type="entry name" value="PafC_HTH"/>
</dbReference>
<dbReference type="InterPro" id="IPR028349">
    <property type="entry name" value="PafC-like"/>
</dbReference>
<feature type="domain" description="WYL" evidence="1">
    <location>
        <begin position="147"/>
        <end position="211"/>
    </location>
</feature>
<evidence type="ECO:0000313" key="5">
    <source>
        <dbReference type="Proteomes" id="UP000063789"/>
    </source>
</evidence>
<dbReference type="STRING" id="1136941.ACH46_10505"/>
<accession>A0A0N9N3E9</accession>
<dbReference type="Pfam" id="PF25583">
    <property type="entry name" value="WCX"/>
    <property type="match status" value="1"/>
</dbReference>
<dbReference type="EMBL" id="CP011853">
    <property type="protein sequence ID" value="ALG84851.1"/>
    <property type="molecule type" value="Genomic_DNA"/>
</dbReference>
<dbReference type="Proteomes" id="UP000063789">
    <property type="component" value="Chromosome"/>
</dbReference>
<dbReference type="InterPro" id="IPR026881">
    <property type="entry name" value="WYL_dom"/>
</dbReference>
<organism evidence="4 5">
    <name type="scientific">Gordonia phthalatica</name>
    <dbReference type="NCBI Taxonomy" id="1136941"/>
    <lineage>
        <taxon>Bacteria</taxon>
        <taxon>Bacillati</taxon>
        <taxon>Actinomycetota</taxon>
        <taxon>Actinomycetes</taxon>
        <taxon>Mycobacteriales</taxon>
        <taxon>Gordoniaceae</taxon>
        <taxon>Gordonia</taxon>
    </lineage>
</organism>
<proteinExistence type="predicted"/>
<dbReference type="InterPro" id="IPR051534">
    <property type="entry name" value="CBASS_pafABC_assoc_protein"/>
</dbReference>
<dbReference type="OrthoDB" id="5174471at2"/>
<dbReference type="PROSITE" id="PS52050">
    <property type="entry name" value="WYL"/>
    <property type="match status" value="1"/>
</dbReference>
<dbReference type="PANTHER" id="PTHR34580:SF1">
    <property type="entry name" value="PROTEIN PAFC"/>
    <property type="match status" value="1"/>
</dbReference>
<dbReference type="PANTHER" id="PTHR34580">
    <property type="match status" value="1"/>
</dbReference>
<dbReference type="RefSeq" id="WP_062392849.1">
    <property type="nucleotide sequence ID" value="NZ_CP011853.1"/>
</dbReference>
<feature type="domain" description="WCX" evidence="3">
    <location>
        <begin position="254"/>
        <end position="300"/>
    </location>
</feature>
<dbReference type="Pfam" id="PF13280">
    <property type="entry name" value="WYL"/>
    <property type="match status" value="1"/>
</dbReference>
<keyword evidence="5" id="KW-1185">Reference proteome</keyword>